<dbReference type="Pfam" id="PF00486">
    <property type="entry name" value="Trans_reg_C"/>
    <property type="match status" value="1"/>
</dbReference>
<dbReference type="GO" id="GO:0006355">
    <property type="term" value="P:regulation of DNA-templated transcription"/>
    <property type="evidence" value="ECO:0007669"/>
    <property type="project" value="InterPro"/>
</dbReference>
<dbReference type="Gene3D" id="1.25.40.10">
    <property type="entry name" value="Tetratricopeptide repeat domain"/>
    <property type="match status" value="1"/>
</dbReference>
<evidence type="ECO:0000256" key="3">
    <source>
        <dbReference type="PROSITE-ProRule" id="PRU00339"/>
    </source>
</evidence>
<feature type="repeat" description="TPR" evidence="3">
    <location>
        <begin position="207"/>
        <end position="240"/>
    </location>
</feature>
<dbReference type="InterPro" id="IPR019734">
    <property type="entry name" value="TPR_rpt"/>
</dbReference>
<evidence type="ECO:0000256" key="2">
    <source>
        <dbReference type="ARBA" id="ARBA00023125"/>
    </source>
</evidence>
<name>A0A832A3E4_9BACT</name>
<dbReference type="InterPro" id="IPR016032">
    <property type="entry name" value="Sig_transdc_resp-reg_C-effctor"/>
</dbReference>
<feature type="region of interest" description="Disordered" evidence="4">
    <location>
        <begin position="245"/>
        <end position="267"/>
    </location>
</feature>
<evidence type="ECO:0000256" key="1">
    <source>
        <dbReference type="ARBA" id="ARBA00005820"/>
    </source>
</evidence>
<dbReference type="InterPro" id="IPR051677">
    <property type="entry name" value="AfsR-DnrI-RedD_regulator"/>
</dbReference>
<comment type="similarity">
    <text evidence="1">Belongs to the AfsR/DnrI/RedD regulatory family.</text>
</comment>
<sequence length="324" mass="36887">MDRLHLYLFGGFRVLRGRPPQTVHLTRTAQHLLAYLVVHRHRLHPREVLAGTLWGETDNERGRACLNTALWRLRKVLEPPGVPKGTFFHSTAAGEVGLRRDAPWWADVAAFEEKLHIIPKSPLAGLSIDAAAEVEKVLPLYTGELLEGFYDDWVLQERERVHCLYVEALEALMHHYKNAGDIPRSLAFAQRLLKVEPFREDIHLAAMKMYQEIGQRFMALRQYEKCRESLEKEIGVRPSRDTRRYYEEIAPGRRGESPGQDEGRAASPDALGAAMDVLQKALHSLEAVHRDVMEAMSHVTELLKYPPSSSIQGPQGDGPSRRRR</sequence>
<evidence type="ECO:0000259" key="5">
    <source>
        <dbReference type="SMART" id="SM00862"/>
    </source>
</evidence>
<dbReference type="InterPro" id="IPR001867">
    <property type="entry name" value="OmpR/PhoB-type_DNA-bd"/>
</dbReference>
<evidence type="ECO:0000259" key="6">
    <source>
        <dbReference type="SMART" id="SM01043"/>
    </source>
</evidence>
<feature type="domain" description="Bacterial transcriptional activator" evidence="6">
    <location>
        <begin position="106"/>
        <end position="250"/>
    </location>
</feature>
<feature type="compositionally biased region" description="Basic and acidic residues" evidence="4">
    <location>
        <begin position="245"/>
        <end position="264"/>
    </location>
</feature>
<dbReference type="Gene3D" id="1.10.10.10">
    <property type="entry name" value="Winged helix-like DNA-binding domain superfamily/Winged helix DNA-binding domain"/>
    <property type="match status" value="1"/>
</dbReference>
<feature type="region of interest" description="Disordered" evidence="4">
    <location>
        <begin position="301"/>
        <end position="324"/>
    </location>
</feature>
<accession>A0A832A3E4</accession>
<evidence type="ECO:0000256" key="4">
    <source>
        <dbReference type="SAM" id="MobiDB-lite"/>
    </source>
</evidence>
<dbReference type="SMART" id="SM00862">
    <property type="entry name" value="Trans_reg_C"/>
    <property type="match status" value="1"/>
</dbReference>
<organism evidence="7">
    <name type="scientific">Desulfacinum infernum</name>
    <dbReference type="NCBI Taxonomy" id="35837"/>
    <lineage>
        <taxon>Bacteria</taxon>
        <taxon>Pseudomonadati</taxon>
        <taxon>Thermodesulfobacteriota</taxon>
        <taxon>Syntrophobacteria</taxon>
        <taxon>Syntrophobacterales</taxon>
        <taxon>Syntrophobacteraceae</taxon>
        <taxon>Desulfacinum</taxon>
    </lineage>
</organism>
<dbReference type="AlphaFoldDB" id="A0A832A3E4"/>
<feature type="domain" description="OmpR/PhoB-type" evidence="5">
    <location>
        <begin position="20"/>
        <end position="98"/>
    </location>
</feature>
<reference evidence="7" key="1">
    <citation type="journal article" date="2020" name="mSystems">
        <title>Genome- and Community-Level Interaction Insights into Carbon Utilization and Element Cycling Functions of Hydrothermarchaeota in Hydrothermal Sediment.</title>
        <authorList>
            <person name="Zhou Z."/>
            <person name="Liu Y."/>
            <person name="Xu W."/>
            <person name="Pan J."/>
            <person name="Luo Z.H."/>
            <person name="Li M."/>
        </authorList>
    </citation>
    <scope>NUCLEOTIDE SEQUENCE [LARGE SCALE GENOMIC DNA]</scope>
    <source>
        <strain evidence="7">SpSt-456</strain>
    </source>
</reference>
<dbReference type="GO" id="GO:0003677">
    <property type="term" value="F:DNA binding"/>
    <property type="evidence" value="ECO:0007669"/>
    <property type="project" value="UniProtKB-KW"/>
</dbReference>
<evidence type="ECO:0008006" key="8">
    <source>
        <dbReference type="Google" id="ProtNLM"/>
    </source>
</evidence>
<dbReference type="EMBL" id="DSTK01000040">
    <property type="protein sequence ID" value="HFK98475.1"/>
    <property type="molecule type" value="Genomic_DNA"/>
</dbReference>
<dbReference type="SUPFAM" id="SSF48452">
    <property type="entry name" value="TPR-like"/>
    <property type="match status" value="1"/>
</dbReference>
<evidence type="ECO:0000313" key="7">
    <source>
        <dbReference type="EMBL" id="HFK98475.1"/>
    </source>
</evidence>
<comment type="caution">
    <text evidence="7">The sequence shown here is derived from an EMBL/GenBank/DDBJ whole genome shotgun (WGS) entry which is preliminary data.</text>
</comment>
<dbReference type="InterPro" id="IPR005158">
    <property type="entry name" value="BTAD"/>
</dbReference>
<dbReference type="PROSITE" id="PS50005">
    <property type="entry name" value="TPR"/>
    <property type="match status" value="1"/>
</dbReference>
<protein>
    <recommendedName>
        <fullName evidence="8">Bacterial transcriptional activator domain-containing protein</fullName>
    </recommendedName>
</protein>
<dbReference type="SMART" id="SM01043">
    <property type="entry name" value="BTAD"/>
    <property type="match status" value="1"/>
</dbReference>
<dbReference type="InterPro" id="IPR011990">
    <property type="entry name" value="TPR-like_helical_dom_sf"/>
</dbReference>
<dbReference type="GO" id="GO:0000160">
    <property type="term" value="P:phosphorelay signal transduction system"/>
    <property type="evidence" value="ECO:0007669"/>
    <property type="project" value="InterPro"/>
</dbReference>
<dbReference type="InterPro" id="IPR036388">
    <property type="entry name" value="WH-like_DNA-bd_sf"/>
</dbReference>
<keyword evidence="3" id="KW-0802">TPR repeat</keyword>
<gene>
    <name evidence="7" type="ORF">ENS06_14275</name>
</gene>
<dbReference type="SUPFAM" id="SSF46894">
    <property type="entry name" value="C-terminal effector domain of the bipartite response regulators"/>
    <property type="match status" value="1"/>
</dbReference>
<keyword evidence="2" id="KW-0238">DNA-binding</keyword>
<dbReference type="Pfam" id="PF03704">
    <property type="entry name" value="BTAD"/>
    <property type="match status" value="1"/>
</dbReference>
<proteinExistence type="inferred from homology"/>
<dbReference type="PANTHER" id="PTHR35807">
    <property type="entry name" value="TRANSCRIPTIONAL REGULATOR REDD-RELATED"/>
    <property type="match status" value="1"/>
</dbReference>